<keyword evidence="6" id="KW-0460">Magnesium</keyword>
<dbReference type="GO" id="GO:0016787">
    <property type="term" value="F:hydrolase activity"/>
    <property type="evidence" value="ECO:0007669"/>
    <property type="project" value="UniProtKB-KW"/>
</dbReference>
<evidence type="ECO:0000256" key="10">
    <source>
        <dbReference type="ARBA" id="ARBA00023172"/>
    </source>
</evidence>
<evidence type="ECO:0000256" key="5">
    <source>
        <dbReference type="ARBA" id="ARBA00022801"/>
    </source>
</evidence>
<dbReference type="PANTHER" id="PTHR42648">
    <property type="entry name" value="TRANSPOSASE, PUTATIVE-RELATED"/>
    <property type="match status" value="1"/>
</dbReference>
<dbReference type="EMBL" id="FUEG01000007">
    <property type="protein sequence ID" value="SJL06712.1"/>
    <property type="molecule type" value="Genomic_DNA"/>
</dbReference>
<keyword evidence="4" id="KW-0255">Endonuclease</keyword>
<evidence type="ECO:0000313" key="13">
    <source>
        <dbReference type="EMBL" id="SJL06712.1"/>
    </source>
</evidence>
<evidence type="ECO:0000256" key="3">
    <source>
        <dbReference type="ARBA" id="ARBA00022723"/>
    </source>
</evidence>
<gene>
    <name evidence="13" type="ORF">ARMOST_10054</name>
</gene>
<feature type="domain" description="Retroviral polymerase SH3-like" evidence="12">
    <location>
        <begin position="41"/>
        <end position="95"/>
    </location>
</feature>
<keyword evidence="14" id="KW-1185">Reference proteome</keyword>
<evidence type="ECO:0000256" key="8">
    <source>
        <dbReference type="ARBA" id="ARBA00022918"/>
    </source>
</evidence>
<evidence type="ECO:0000256" key="11">
    <source>
        <dbReference type="SAM" id="MobiDB-lite"/>
    </source>
</evidence>
<dbReference type="OrthoDB" id="3243429at2759"/>
<evidence type="ECO:0000259" key="12">
    <source>
        <dbReference type="Pfam" id="PF25597"/>
    </source>
</evidence>
<dbReference type="GO" id="GO:0006310">
    <property type="term" value="P:DNA recombination"/>
    <property type="evidence" value="ECO:0007669"/>
    <property type="project" value="UniProtKB-KW"/>
</dbReference>
<sequence length="187" mass="21280">MIKYAAYIRNIAPMRALEGKTPEEAWTKIKPNVSHLKEFGCDVWILTEGQNLSKLEPKSKKFIFVGYLDGLKTVKYYDPRLRQIRVSRNFIFTEPLKAVDIEKTDNMRLEGETGNSNPQLPAGDEKSANKDRPETRNPSPAVPTVQTPSRIPKTISSSSQSPKTDGQSWETMGYPHRSERAIKDHNY</sequence>
<evidence type="ECO:0000256" key="7">
    <source>
        <dbReference type="ARBA" id="ARBA00022908"/>
    </source>
</evidence>
<dbReference type="Pfam" id="PF25597">
    <property type="entry name" value="SH3_retrovirus"/>
    <property type="match status" value="1"/>
</dbReference>
<proteinExistence type="predicted"/>
<dbReference type="GO" id="GO:0004519">
    <property type="term" value="F:endonuclease activity"/>
    <property type="evidence" value="ECO:0007669"/>
    <property type="project" value="UniProtKB-KW"/>
</dbReference>
<keyword evidence="1" id="KW-0548">Nucleotidyltransferase</keyword>
<feature type="region of interest" description="Disordered" evidence="11">
    <location>
        <begin position="103"/>
        <end position="187"/>
    </location>
</feature>
<keyword evidence="8" id="KW-0695">RNA-directed DNA polymerase</keyword>
<accession>A0A284RD71</accession>
<dbReference type="AlphaFoldDB" id="A0A284RD71"/>
<evidence type="ECO:0000256" key="4">
    <source>
        <dbReference type="ARBA" id="ARBA00022759"/>
    </source>
</evidence>
<name>A0A284RD71_ARMOS</name>
<dbReference type="OMA" id="WGEMANT"/>
<dbReference type="GO" id="GO:0003964">
    <property type="term" value="F:RNA-directed DNA polymerase activity"/>
    <property type="evidence" value="ECO:0007669"/>
    <property type="project" value="UniProtKB-KW"/>
</dbReference>
<feature type="compositionally biased region" description="Basic and acidic residues" evidence="11">
    <location>
        <begin position="123"/>
        <end position="135"/>
    </location>
</feature>
<evidence type="ECO:0000256" key="9">
    <source>
        <dbReference type="ARBA" id="ARBA00022932"/>
    </source>
</evidence>
<dbReference type="GO" id="GO:0015074">
    <property type="term" value="P:DNA integration"/>
    <property type="evidence" value="ECO:0007669"/>
    <property type="project" value="UniProtKB-KW"/>
</dbReference>
<reference evidence="14" key="1">
    <citation type="journal article" date="2017" name="Nat. Ecol. Evol.">
        <title>Genome expansion and lineage-specific genetic innovations in the forest pathogenic fungi Armillaria.</title>
        <authorList>
            <person name="Sipos G."/>
            <person name="Prasanna A.N."/>
            <person name="Walter M.C."/>
            <person name="O'Connor E."/>
            <person name="Balint B."/>
            <person name="Krizsan K."/>
            <person name="Kiss B."/>
            <person name="Hess J."/>
            <person name="Varga T."/>
            <person name="Slot J."/>
            <person name="Riley R."/>
            <person name="Boka B."/>
            <person name="Rigling D."/>
            <person name="Barry K."/>
            <person name="Lee J."/>
            <person name="Mihaltcheva S."/>
            <person name="LaButti K."/>
            <person name="Lipzen A."/>
            <person name="Waldron R."/>
            <person name="Moloney N.M."/>
            <person name="Sperisen C."/>
            <person name="Kredics L."/>
            <person name="Vagvoelgyi C."/>
            <person name="Patrignani A."/>
            <person name="Fitzpatrick D."/>
            <person name="Nagy I."/>
            <person name="Doyle S."/>
            <person name="Anderson J.B."/>
            <person name="Grigoriev I.V."/>
            <person name="Gueldener U."/>
            <person name="Muensterkoetter M."/>
            <person name="Nagy L.G."/>
        </authorList>
    </citation>
    <scope>NUCLEOTIDE SEQUENCE [LARGE SCALE GENOMIC DNA]</scope>
    <source>
        <strain evidence="14">C18/9</strain>
    </source>
</reference>
<keyword evidence="10" id="KW-0233">DNA recombination</keyword>
<evidence type="ECO:0000313" key="14">
    <source>
        <dbReference type="Proteomes" id="UP000219338"/>
    </source>
</evidence>
<dbReference type="GO" id="GO:0046872">
    <property type="term" value="F:metal ion binding"/>
    <property type="evidence" value="ECO:0007669"/>
    <property type="project" value="UniProtKB-KW"/>
</dbReference>
<dbReference type="InterPro" id="IPR057670">
    <property type="entry name" value="SH3_retrovirus"/>
</dbReference>
<dbReference type="Proteomes" id="UP000219338">
    <property type="component" value="Unassembled WGS sequence"/>
</dbReference>
<keyword evidence="7" id="KW-0229">DNA integration</keyword>
<dbReference type="InterPro" id="IPR039537">
    <property type="entry name" value="Retrotran_Ty1/copia-like"/>
</dbReference>
<dbReference type="PANTHER" id="PTHR42648:SF11">
    <property type="entry name" value="TRANSPOSON TY4-P GAG-POL POLYPROTEIN"/>
    <property type="match status" value="1"/>
</dbReference>
<keyword evidence="2" id="KW-0540">Nuclease</keyword>
<dbReference type="STRING" id="47428.A0A284RD71"/>
<evidence type="ECO:0000256" key="6">
    <source>
        <dbReference type="ARBA" id="ARBA00022842"/>
    </source>
</evidence>
<evidence type="ECO:0000256" key="2">
    <source>
        <dbReference type="ARBA" id="ARBA00022722"/>
    </source>
</evidence>
<keyword evidence="9" id="KW-0808">Transferase</keyword>
<keyword evidence="9" id="KW-0239">DNA-directed DNA polymerase</keyword>
<evidence type="ECO:0000256" key="1">
    <source>
        <dbReference type="ARBA" id="ARBA00022695"/>
    </source>
</evidence>
<feature type="compositionally biased region" description="Polar residues" evidence="11">
    <location>
        <begin position="144"/>
        <end position="170"/>
    </location>
</feature>
<organism evidence="13 14">
    <name type="scientific">Armillaria ostoyae</name>
    <name type="common">Armillaria root rot fungus</name>
    <dbReference type="NCBI Taxonomy" id="47428"/>
    <lineage>
        <taxon>Eukaryota</taxon>
        <taxon>Fungi</taxon>
        <taxon>Dikarya</taxon>
        <taxon>Basidiomycota</taxon>
        <taxon>Agaricomycotina</taxon>
        <taxon>Agaricomycetes</taxon>
        <taxon>Agaricomycetidae</taxon>
        <taxon>Agaricales</taxon>
        <taxon>Marasmiineae</taxon>
        <taxon>Physalacriaceae</taxon>
        <taxon>Armillaria</taxon>
    </lineage>
</organism>
<keyword evidence="3" id="KW-0479">Metal-binding</keyword>
<protein>
    <recommendedName>
        <fullName evidence="12">Retroviral polymerase SH3-like domain-containing protein</fullName>
    </recommendedName>
</protein>
<feature type="compositionally biased region" description="Basic and acidic residues" evidence="11">
    <location>
        <begin position="176"/>
        <end position="187"/>
    </location>
</feature>
<keyword evidence="5" id="KW-0378">Hydrolase</keyword>
<dbReference type="GO" id="GO:0003887">
    <property type="term" value="F:DNA-directed DNA polymerase activity"/>
    <property type="evidence" value="ECO:0007669"/>
    <property type="project" value="UniProtKB-KW"/>
</dbReference>